<dbReference type="EMBL" id="QMBP01000018">
    <property type="protein sequence ID" value="RAZ85616.1"/>
    <property type="molecule type" value="Genomic_DNA"/>
</dbReference>
<dbReference type="Pfam" id="PF06988">
    <property type="entry name" value="NifT"/>
    <property type="match status" value="1"/>
</dbReference>
<proteinExistence type="predicted"/>
<evidence type="ECO:0000313" key="1">
    <source>
        <dbReference type="EMBL" id="RAZ85616.1"/>
    </source>
</evidence>
<name>A0A330HAI6_9HYPH</name>
<protein>
    <submittedName>
        <fullName evidence="1">Putative nitrogen fixation protein NifT</fullName>
    </submittedName>
</protein>
<organism evidence="1 2">
    <name type="scientific">Mesorhizobium hawassense</name>
    <dbReference type="NCBI Taxonomy" id="1209954"/>
    <lineage>
        <taxon>Bacteria</taxon>
        <taxon>Pseudomonadati</taxon>
        <taxon>Pseudomonadota</taxon>
        <taxon>Alphaproteobacteria</taxon>
        <taxon>Hyphomicrobiales</taxon>
        <taxon>Phyllobacteriaceae</taxon>
        <taxon>Mesorhizobium</taxon>
    </lineage>
</organism>
<reference evidence="1 2" key="2">
    <citation type="submission" date="2018-07" db="EMBL/GenBank/DDBJ databases">
        <title>Diversity of Mesorhizobium strains in Brazil.</title>
        <authorList>
            <person name="Helene L.C.F."/>
            <person name="Dall'Agnol R."/>
            <person name="Delamuta J.R.M."/>
            <person name="Hungria M."/>
        </authorList>
    </citation>
    <scope>NUCLEOTIDE SEQUENCE [LARGE SCALE GENOMIC DNA]</scope>
    <source>
        <strain evidence="1 2">AC99b</strain>
    </source>
</reference>
<dbReference type="RefSeq" id="WP_112100687.1">
    <property type="nucleotide sequence ID" value="NZ_QMBP01000018.1"/>
</dbReference>
<dbReference type="InterPro" id="IPR024044">
    <property type="entry name" value="NifT/FixU_barrel-like_dom_sf"/>
</dbReference>
<sequence>MKVMIRSTDAGLSVYLPKKDLEAPIIKVENDDLWGGTVRFRTAWTLILPDLPRDTRRPISVEAKKTSDGTDPDAG</sequence>
<gene>
    <name evidence="1" type="primary">nifT</name>
    <name evidence="1" type="ORF">DPM33_28255</name>
</gene>
<dbReference type="SUPFAM" id="SSF159203">
    <property type="entry name" value="NifT/FixU-like"/>
    <property type="match status" value="1"/>
</dbReference>
<reference evidence="2" key="1">
    <citation type="submission" date="2018-06" db="EMBL/GenBank/DDBJ databases">
        <authorList>
            <person name="Helene L.C."/>
            <person name="Dall'Agnol R."/>
            <person name="Delamuta J.R."/>
            <person name="Hungria M."/>
        </authorList>
    </citation>
    <scope>NUCLEOTIDE SEQUENCE [LARGE SCALE GENOMIC DNA]</scope>
    <source>
        <strain evidence="2">AC99b</strain>
    </source>
</reference>
<dbReference type="OrthoDB" id="9805052at2"/>
<dbReference type="NCBIfam" id="TIGR02934">
    <property type="entry name" value="nifT_nitrog"/>
    <property type="match status" value="1"/>
</dbReference>
<accession>A0A330HAI6</accession>
<comment type="caution">
    <text evidence="1">The sequence shown here is derived from an EMBL/GenBank/DDBJ whole genome shotgun (WGS) entry which is preliminary data.</text>
</comment>
<evidence type="ECO:0000313" key="2">
    <source>
        <dbReference type="Proteomes" id="UP000251558"/>
    </source>
</evidence>
<keyword evidence="2" id="KW-1185">Reference proteome</keyword>
<dbReference type="Proteomes" id="UP000251558">
    <property type="component" value="Unassembled WGS sequence"/>
</dbReference>
<dbReference type="AlphaFoldDB" id="A0A330HAI6"/>
<dbReference type="Gene3D" id="2.40.50.240">
    <property type="entry name" value="NifT/FixU-like"/>
    <property type="match status" value="1"/>
</dbReference>
<dbReference type="InterPro" id="IPR009727">
    <property type="entry name" value="NifT"/>
</dbReference>
<dbReference type="GO" id="GO:0009399">
    <property type="term" value="P:nitrogen fixation"/>
    <property type="evidence" value="ECO:0007669"/>
    <property type="project" value="InterPro"/>
</dbReference>